<evidence type="ECO:0000313" key="2">
    <source>
        <dbReference type="Proteomes" id="UP000230064"/>
    </source>
</evidence>
<dbReference type="AlphaFoldDB" id="A0A2M7MFH9"/>
<sequence>MKWENTLMAYEEDIKSRSLWDWIKAHTSFMKPLHRYDGVLELTEQKMEFTGKDVKEKKDLNLEVEIGNIIDVHFEFDKVFTGWEDRAAPWNKPLRVRYKPKEGERTIYLFVKFHHKYGMRTSDNKEVFEKLKSLLEEK</sequence>
<dbReference type="EMBL" id="PFJR01000016">
    <property type="protein sequence ID" value="PIX88491.1"/>
    <property type="molecule type" value="Genomic_DNA"/>
</dbReference>
<proteinExistence type="predicted"/>
<comment type="caution">
    <text evidence="1">The sequence shown here is derived from an EMBL/GenBank/DDBJ whole genome shotgun (WGS) entry which is preliminary data.</text>
</comment>
<gene>
    <name evidence="1" type="ORF">COZ30_00665</name>
</gene>
<reference evidence="2" key="1">
    <citation type="submission" date="2017-09" db="EMBL/GenBank/DDBJ databases">
        <title>Depth-based differentiation of microbial function through sediment-hosted aquifers and enrichment of novel symbionts in the deep terrestrial subsurface.</title>
        <authorList>
            <person name="Probst A.J."/>
            <person name="Ladd B."/>
            <person name="Jarett J.K."/>
            <person name="Geller-Mcgrath D.E."/>
            <person name="Sieber C.M.K."/>
            <person name="Emerson J.B."/>
            <person name="Anantharaman K."/>
            <person name="Thomas B.C."/>
            <person name="Malmstrom R."/>
            <person name="Stieglmeier M."/>
            <person name="Klingl A."/>
            <person name="Woyke T."/>
            <person name="Ryan C.M."/>
            <person name="Banfield J.F."/>
        </authorList>
    </citation>
    <scope>NUCLEOTIDE SEQUENCE [LARGE SCALE GENOMIC DNA]</scope>
</reference>
<organism evidence="1 2">
    <name type="scientific">Candidatus Nealsonbacteria bacterium CG_4_10_14_3_um_filter_36_16</name>
    <dbReference type="NCBI Taxonomy" id="1974685"/>
    <lineage>
        <taxon>Bacteria</taxon>
        <taxon>Candidatus Nealsoniibacteriota</taxon>
    </lineage>
</organism>
<name>A0A2M7MFH9_9BACT</name>
<accession>A0A2M7MFH9</accession>
<evidence type="ECO:0000313" key="1">
    <source>
        <dbReference type="EMBL" id="PIX88491.1"/>
    </source>
</evidence>
<protein>
    <submittedName>
        <fullName evidence="1">Uncharacterized protein</fullName>
    </submittedName>
</protein>
<dbReference type="Proteomes" id="UP000230064">
    <property type="component" value="Unassembled WGS sequence"/>
</dbReference>